<evidence type="ECO:0000256" key="10">
    <source>
        <dbReference type="ARBA" id="ARBA00048802"/>
    </source>
</evidence>
<sequence length="360" mass="39238">MSRLKSPQPIRVGAVEIDPPVVLAPMEEVTNQPFRRIAKRIGRPGLVVTEFVSAMALHYGAAKSLQKLRVHPDERPIGVQIFGGDPEVMAETARVVEEAGADLVDINMGCWVPKVCRTGSGAALLKDASTAERIVGAVVKAVRIPVTVKVRAGWDYSEFAAPELAQRFESAGAKMLTLHARFAKQGFEGEADWDLIRRLREAIQIPLVGNGDIRSGSDALRMFAETGCDGVMVGRAAISNPWRLAEIVAAVEGRQIPRPPSLRERIEVALQHLRWLIAFEAGVAEWDEVEAIPQPIVEDAERRACRRLRGQIPLYIKGYPGASQARARLTSCSSLEEFRDVLETFAKACPDPSPGIGAAV</sequence>
<keyword evidence="2" id="KW-0820">tRNA-binding</keyword>
<comment type="similarity">
    <text evidence="11">Belongs to the dus family.</text>
</comment>
<evidence type="ECO:0000313" key="15">
    <source>
        <dbReference type="EMBL" id="BBO24163.1"/>
    </source>
</evidence>
<dbReference type="InterPro" id="IPR024036">
    <property type="entry name" value="tRNA-dHydroUridine_Synthase_C"/>
</dbReference>
<proteinExistence type="inferred from homology"/>
<dbReference type="EC" id="1.3.1.-" evidence="11"/>
<gene>
    <name evidence="15" type="ORF">NPRO_17580</name>
</gene>
<feature type="domain" description="DUS-like FMN-binding" evidence="14">
    <location>
        <begin position="23"/>
        <end position="278"/>
    </location>
</feature>
<name>A0A809R9B9_9BACT</name>
<comment type="function">
    <text evidence="1 11">Catalyzes the synthesis of 5,6-dihydrouridine (D), a modified base found in the D-loop of most tRNAs, via the reduction of the C5-C6 double bond in target uridines.</text>
</comment>
<feature type="active site" description="Proton donor" evidence="12">
    <location>
        <position position="110"/>
    </location>
</feature>
<dbReference type="Gene3D" id="1.10.1200.80">
    <property type="entry name" value="Putative flavin oxidoreducatase, domain 2"/>
    <property type="match status" value="1"/>
</dbReference>
<feature type="binding site" evidence="13">
    <location>
        <position position="149"/>
    </location>
    <ligand>
        <name>FMN</name>
        <dbReference type="ChEBI" id="CHEBI:58210"/>
    </ligand>
</feature>
<dbReference type="SUPFAM" id="SSF51395">
    <property type="entry name" value="FMN-linked oxidoreductases"/>
    <property type="match status" value="1"/>
</dbReference>
<evidence type="ECO:0000256" key="13">
    <source>
        <dbReference type="PIRSR" id="PIRSR006621-2"/>
    </source>
</evidence>
<dbReference type="InterPro" id="IPR013785">
    <property type="entry name" value="Aldolase_TIM"/>
</dbReference>
<feature type="binding site" evidence="13">
    <location>
        <position position="80"/>
    </location>
    <ligand>
        <name>FMN</name>
        <dbReference type="ChEBI" id="CHEBI:58210"/>
    </ligand>
</feature>
<evidence type="ECO:0000259" key="14">
    <source>
        <dbReference type="Pfam" id="PF01207"/>
    </source>
</evidence>
<evidence type="ECO:0000256" key="8">
    <source>
        <dbReference type="ARBA" id="ARBA00023002"/>
    </source>
</evidence>
<evidence type="ECO:0000256" key="9">
    <source>
        <dbReference type="ARBA" id="ARBA00048205"/>
    </source>
</evidence>
<feature type="binding site" evidence="13">
    <location>
        <position position="179"/>
    </location>
    <ligand>
        <name>FMN</name>
        <dbReference type="ChEBI" id="CHEBI:58210"/>
    </ligand>
</feature>
<dbReference type="InterPro" id="IPR035587">
    <property type="entry name" value="DUS-like_FMN-bd"/>
</dbReference>
<evidence type="ECO:0000256" key="11">
    <source>
        <dbReference type="PIRNR" id="PIRNR006621"/>
    </source>
</evidence>
<organism evidence="15 16">
    <name type="scientific">Candidatus Nitrosymbiomonas proteolyticus</name>
    <dbReference type="NCBI Taxonomy" id="2608984"/>
    <lineage>
        <taxon>Bacteria</taxon>
        <taxon>Bacillati</taxon>
        <taxon>Armatimonadota</taxon>
        <taxon>Armatimonadota incertae sedis</taxon>
        <taxon>Candidatus Nitrosymbiomonas</taxon>
    </lineage>
</organism>
<comment type="catalytic activity">
    <reaction evidence="9">
        <text>a 5,6-dihydrouridine in tRNA + NADP(+) = a uridine in tRNA + NADPH + H(+)</text>
        <dbReference type="Rhea" id="RHEA:23624"/>
        <dbReference type="Rhea" id="RHEA-COMP:13339"/>
        <dbReference type="Rhea" id="RHEA-COMP:13887"/>
        <dbReference type="ChEBI" id="CHEBI:15378"/>
        <dbReference type="ChEBI" id="CHEBI:57783"/>
        <dbReference type="ChEBI" id="CHEBI:58349"/>
        <dbReference type="ChEBI" id="CHEBI:65315"/>
        <dbReference type="ChEBI" id="CHEBI:74443"/>
    </reaction>
</comment>
<dbReference type="Proteomes" id="UP000662873">
    <property type="component" value="Chromosome"/>
</dbReference>
<evidence type="ECO:0000256" key="1">
    <source>
        <dbReference type="ARBA" id="ARBA00002790"/>
    </source>
</evidence>
<keyword evidence="3 11" id="KW-0285">Flavoprotein</keyword>
<evidence type="ECO:0000256" key="2">
    <source>
        <dbReference type="ARBA" id="ARBA00022555"/>
    </source>
</evidence>
<dbReference type="AlphaFoldDB" id="A0A809R9B9"/>
<reference evidence="15" key="1">
    <citation type="journal article" name="DNA Res.">
        <title>The physiological potential of anammox bacteria as revealed by their core genome structure.</title>
        <authorList>
            <person name="Okubo T."/>
            <person name="Toyoda A."/>
            <person name="Fukuhara K."/>
            <person name="Uchiyama I."/>
            <person name="Harigaya Y."/>
            <person name="Kuroiwa M."/>
            <person name="Suzuki T."/>
            <person name="Murakami Y."/>
            <person name="Suwa Y."/>
            <person name="Takami H."/>
        </authorList>
    </citation>
    <scope>NUCLEOTIDE SEQUENCE</scope>
    <source>
        <strain evidence="15">317325-2</strain>
    </source>
</reference>
<dbReference type="KEGG" id="npy:NPRO_17580"/>
<evidence type="ECO:0000256" key="4">
    <source>
        <dbReference type="ARBA" id="ARBA00022643"/>
    </source>
</evidence>
<keyword evidence="6" id="KW-0521">NADP</keyword>
<evidence type="ECO:0000256" key="5">
    <source>
        <dbReference type="ARBA" id="ARBA00022694"/>
    </source>
</evidence>
<dbReference type="InterPro" id="IPR004652">
    <property type="entry name" value="DusB-like"/>
</dbReference>
<evidence type="ECO:0000256" key="6">
    <source>
        <dbReference type="ARBA" id="ARBA00022857"/>
    </source>
</evidence>
<keyword evidence="8 11" id="KW-0560">Oxidoreductase</keyword>
<feature type="binding site" evidence="13">
    <location>
        <begin position="234"/>
        <end position="235"/>
    </location>
    <ligand>
        <name>FMN</name>
        <dbReference type="ChEBI" id="CHEBI:58210"/>
    </ligand>
</feature>
<dbReference type="GO" id="GO:0017150">
    <property type="term" value="F:tRNA dihydrouridine synthase activity"/>
    <property type="evidence" value="ECO:0007669"/>
    <property type="project" value="InterPro"/>
</dbReference>
<dbReference type="Gene3D" id="3.20.20.70">
    <property type="entry name" value="Aldolase class I"/>
    <property type="match status" value="1"/>
</dbReference>
<evidence type="ECO:0000256" key="7">
    <source>
        <dbReference type="ARBA" id="ARBA00022884"/>
    </source>
</evidence>
<dbReference type="EMBL" id="AP021858">
    <property type="protein sequence ID" value="BBO24163.1"/>
    <property type="molecule type" value="Genomic_DNA"/>
</dbReference>
<dbReference type="PANTHER" id="PTHR45846:SF1">
    <property type="entry name" value="TRNA-DIHYDROURIDINE(47) SYNTHASE [NAD(P)(+)]-LIKE"/>
    <property type="match status" value="1"/>
</dbReference>
<dbReference type="CDD" id="cd02801">
    <property type="entry name" value="DUS_like_FMN"/>
    <property type="match status" value="1"/>
</dbReference>
<dbReference type="Pfam" id="PF01207">
    <property type="entry name" value="Dus"/>
    <property type="match status" value="1"/>
</dbReference>
<evidence type="ECO:0000256" key="12">
    <source>
        <dbReference type="PIRSR" id="PIRSR006621-1"/>
    </source>
</evidence>
<dbReference type="GO" id="GO:0000049">
    <property type="term" value="F:tRNA binding"/>
    <property type="evidence" value="ECO:0007669"/>
    <property type="project" value="UniProtKB-KW"/>
</dbReference>
<keyword evidence="4 11" id="KW-0288">FMN</keyword>
<evidence type="ECO:0000313" key="16">
    <source>
        <dbReference type="Proteomes" id="UP000662873"/>
    </source>
</evidence>
<dbReference type="PIRSF" id="PIRSF006621">
    <property type="entry name" value="Dus"/>
    <property type="match status" value="1"/>
</dbReference>
<evidence type="ECO:0000256" key="3">
    <source>
        <dbReference type="ARBA" id="ARBA00022630"/>
    </source>
</evidence>
<dbReference type="GO" id="GO:0050660">
    <property type="term" value="F:flavin adenine dinucleotide binding"/>
    <property type="evidence" value="ECO:0007669"/>
    <property type="project" value="InterPro"/>
</dbReference>
<keyword evidence="7" id="KW-0694">RNA-binding</keyword>
<keyword evidence="13" id="KW-0547">Nucleotide-binding</keyword>
<comment type="catalytic activity">
    <reaction evidence="10">
        <text>a 5,6-dihydrouridine in tRNA + NAD(+) = a uridine in tRNA + NADH + H(+)</text>
        <dbReference type="Rhea" id="RHEA:54452"/>
        <dbReference type="Rhea" id="RHEA-COMP:13339"/>
        <dbReference type="Rhea" id="RHEA-COMP:13887"/>
        <dbReference type="ChEBI" id="CHEBI:15378"/>
        <dbReference type="ChEBI" id="CHEBI:57540"/>
        <dbReference type="ChEBI" id="CHEBI:57945"/>
        <dbReference type="ChEBI" id="CHEBI:65315"/>
        <dbReference type="ChEBI" id="CHEBI:74443"/>
    </reaction>
</comment>
<comment type="cofactor">
    <cofactor evidence="11 13">
        <name>FMN</name>
        <dbReference type="ChEBI" id="CHEBI:58210"/>
    </cofactor>
</comment>
<dbReference type="NCBIfam" id="TIGR00737">
    <property type="entry name" value="nifR3_yhdG"/>
    <property type="match status" value="1"/>
</dbReference>
<protein>
    <recommendedName>
        <fullName evidence="11">tRNA-dihydrouridine synthase</fullName>
        <ecNumber evidence="11">1.3.1.-</ecNumber>
    </recommendedName>
</protein>
<accession>A0A809R9B9</accession>
<dbReference type="InterPro" id="IPR001269">
    <property type="entry name" value="DUS_fam"/>
</dbReference>
<dbReference type="PANTHER" id="PTHR45846">
    <property type="entry name" value="TRNA-DIHYDROURIDINE(47) SYNTHASE [NAD(P)(+)]-LIKE"/>
    <property type="match status" value="1"/>
</dbReference>
<keyword evidence="5 11" id="KW-0819">tRNA processing</keyword>